<reference evidence="2 3" key="1">
    <citation type="submission" date="2016-04" db="EMBL/GenBank/DDBJ databases">
        <title>A degradative enzymes factory behind the ericoid mycorrhizal symbiosis.</title>
        <authorList>
            <consortium name="DOE Joint Genome Institute"/>
            <person name="Martino E."/>
            <person name="Morin E."/>
            <person name="Grelet G."/>
            <person name="Kuo A."/>
            <person name="Kohler A."/>
            <person name="Daghino S."/>
            <person name="Barry K."/>
            <person name="Choi C."/>
            <person name="Cichocki N."/>
            <person name="Clum A."/>
            <person name="Copeland A."/>
            <person name="Hainaut M."/>
            <person name="Haridas S."/>
            <person name="Labutti K."/>
            <person name="Lindquist E."/>
            <person name="Lipzen A."/>
            <person name="Khouja H.-R."/>
            <person name="Murat C."/>
            <person name="Ohm R."/>
            <person name="Olson A."/>
            <person name="Spatafora J."/>
            <person name="Veneault-Fourrey C."/>
            <person name="Henrissat B."/>
            <person name="Grigoriev I."/>
            <person name="Martin F."/>
            <person name="Perotto S."/>
        </authorList>
    </citation>
    <scope>NUCLEOTIDE SEQUENCE [LARGE SCALE GENOMIC DNA]</scope>
    <source>
        <strain evidence="2 3">E</strain>
    </source>
</reference>
<dbReference type="AlphaFoldDB" id="A0A2J6TRV9"/>
<keyword evidence="1" id="KW-0812">Transmembrane</keyword>
<keyword evidence="3" id="KW-1185">Reference proteome</keyword>
<proteinExistence type="predicted"/>
<protein>
    <submittedName>
        <fullName evidence="2">Uncharacterized protein</fullName>
    </submittedName>
</protein>
<evidence type="ECO:0000313" key="2">
    <source>
        <dbReference type="EMBL" id="PMD65742.1"/>
    </source>
</evidence>
<evidence type="ECO:0000313" key="3">
    <source>
        <dbReference type="Proteomes" id="UP000235371"/>
    </source>
</evidence>
<dbReference type="Proteomes" id="UP000235371">
    <property type="component" value="Unassembled WGS sequence"/>
</dbReference>
<keyword evidence="1" id="KW-0472">Membrane</keyword>
<keyword evidence="1" id="KW-1133">Transmembrane helix</keyword>
<dbReference type="RefSeq" id="XP_024742646.1">
    <property type="nucleotide sequence ID" value="XM_024870885.1"/>
</dbReference>
<evidence type="ECO:0000256" key="1">
    <source>
        <dbReference type="SAM" id="Phobius"/>
    </source>
</evidence>
<dbReference type="GeneID" id="36578967"/>
<feature type="transmembrane region" description="Helical" evidence="1">
    <location>
        <begin position="53"/>
        <end position="75"/>
    </location>
</feature>
<accession>A0A2J6TRV9</accession>
<dbReference type="InParanoid" id="A0A2J6TRV9"/>
<dbReference type="EMBL" id="KZ613746">
    <property type="protein sequence ID" value="PMD65742.1"/>
    <property type="molecule type" value="Genomic_DNA"/>
</dbReference>
<gene>
    <name evidence="2" type="ORF">K444DRAFT_185963</name>
</gene>
<name>A0A2J6TRV9_9HELO</name>
<organism evidence="2 3">
    <name type="scientific">Hyaloscypha bicolor E</name>
    <dbReference type="NCBI Taxonomy" id="1095630"/>
    <lineage>
        <taxon>Eukaryota</taxon>
        <taxon>Fungi</taxon>
        <taxon>Dikarya</taxon>
        <taxon>Ascomycota</taxon>
        <taxon>Pezizomycotina</taxon>
        <taxon>Leotiomycetes</taxon>
        <taxon>Helotiales</taxon>
        <taxon>Hyaloscyphaceae</taxon>
        <taxon>Hyaloscypha</taxon>
        <taxon>Hyaloscypha bicolor</taxon>
    </lineage>
</organism>
<sequence length="124" mass="13352">MNLDLGSLEVNVDWSVQSGGRYVIAVAEVAATIDDPTRGIQGVNLNFNFTSQVAIFSFALIATYMHCSMACSFLLGSSVFCSIASCPPMISPDQFSTPQFHSVPSLEIKHDSDASPSKDTDNRI</sequence>